<feature type="non-terminal residue" evidence="2">
    <location>
        <position position="88"/>
    </location>
</feature>
<reference evidence="2" key="1">
    <citation type="submission" date="2018-05" db="EMBL/GenBank/DDBJ databases">
        <authorList>
            <person name="Lanie J.A."/>
            <person name="Ng W.-L."/>
            <person name="Kazmierczak K.M."/>
            <person name="Andrzejewski T.M."/>
            <person name="Davidsen T.M."/>
            <person name="Wayne K.J."/>
            <person name="Tettelin H."/>
            <person name="Glass J.I."/>
            <person name="Rusch D."/>
            <person name="Podicherti R."/>
            <person name="Tsui H.-C.T."/>
            <person name="Winkler M.E."/>
        </authorList>
    </citation>
    <scope>NUCLEOTIDE SEQUENCE</scope>
</reference>
<sequence length="88" mass="9632">MVNENEPMICTGGNMATNYPSKRTFVCTNHVALAIWVFMAAIVMTCPALVSAQQTTQNELVTFSRDIAPILQRSCQECHRPGSVAPMS</sequence>
<gene>
    <name evidence="2" type="ORF">METZ01_LOCUS256227</name>
</gene>
<proteinExistence type="predicted"/>
<keyword evidence="1" id="KW-1133">Transmembrane helix</keyword>
<dbReference type="AlphaFoldDB" id="A0A382IWU6"/>
<protein>
    <recommendedName>
        <fullName evidence="3">Cytochrome C Planctomycete-type domain-containing protein</fullName>
    </recommendedName>
</protein>
<name>A0A382IWU6_9ZZZZ</name>
<accession>A0A382IWU6</accession>
<dbReference type="EMBL" id="UINC01069751">
    <property type="protein sequence ID" value="SVC03373.1"/>
    <property type="molecule type" value="Genomic_DNA"/>
</dbReference>
<organism evidence="2">
    <name type="scientific">marine metagenome</name>
    <dbReference type="NCBI Taxonomy" id="408172"/>
    <lineage>
        <taxon>unclassified sequences</taxon>
        <taxon>metagenomes</taxon>
        <taxon>ecological metagenomes</taxon>
    </lineage>
</organism>
<keyword evidence="1" id="KW-0812">Transmembrane</keyword>
<evidence type="ECO:0000313" key="2">
    <source>
        <dbReference type="EMBL" id="SVC03373.1"/>
    </source>
</evidence>
<feature type="transmembrane region" description="Helical" evidence="1">
    <location>
        <begin position="31"/>
        <end position="50"/>
    </location>
</feature>
<keyword evidence="1" id="KW-0472">Membrane</keyword>
<evidence type="ECO:0000256" key="1">
    <source>
        <dbReference type="SAM" id="Phobius"/>
    </source>
</evidence>
<evidence type="ECO:0008006" key="3">
    <source>
        <dbReference type="Google" id="ProtNLM"/>
    </source>
</evidence>